<keyword evidence="3" id="KW-1185">Reference proteome</keyword>
<feature type="compositionally biased region" description="Polar residues" evidence="1">
    <location>
        <begin position="22"/>
        <end position="35"/>
    </location>
</feature>
<feature type="compositionally biased region" description="Basic residues" evidence="1">
    <location>
        <begin position="9"/>
        <end position="20"/>
    </location>
</feature>
<evidence type="ECO:0000313" key="2">
    <source>
        <dbReference type="EMBL" id="RYO85148.1"/>
    </source>
</evidence>
<comment type="caution">
    <text evidence="2">The sequence shown here is derived from an EMBL/GenBank/DDBJ whole genome shotgun (WGS) entry which is preliminary data.</text>
</comment>
<gene>
    <name evidence="2" type="ORF">DL762_005328</name>
</gene>
<proteinExistence type="predicted"/>
<protein>
    <submittedName>
        <fullName evidence="2">Uncharacterized protein</fullName>
    </submittedName>
</protein>
<evidence type="ECO:0000256" key="1">
    <source>
        <dbReference type="SAM" id="MobiDB-lite"/>
    </source>
</evidence>
<reference evidence="2 3" key="1">
    <citation type="submission" date="2018-06" db="EMBL/GenBank/DDBJ databases">
        <title>Complete Genomes of Monosporascus.</title>
        <authorList>
            <person name="Robinson A.J."/>
            <person name="Natvig D.O."/>
        </authorList>
    </citation>
    <scope>NUCLEOTIDE SEQUENCE [LARGE SCALE GENOMIC DNA]</scope>
    <source>
        <strain evidence="2 3">CBS 609.92</strain>
    </source>
</reference>
<dbReference type="Proteomes" id="UP000294003">
    <property type="component" value="Unassembled WGS sequence"/>
</dbReference>
<accession>A0ABY0H577</accession>
<evidence type="ECO:0000313" key="3">
    <source>
        <dbReference type="Proteomes" id="UP000294003"/>
    </source>
</evidence>
<dbReference type="EMBL" id="QJNS01000143">
    <property type="protein sequence ID" value="RYO85148.1"/>
    <property type="molecule type" value="Genomic_DNA"/>
</dbReference>
<organism evidence="2 3">
    <name type="scientific">Monosporascus cannonballus</name>
    <dbReference type="NCBI Taxonomy" id="155416"/>
    <lineage>
        <taxon>Eukaryota</taxon>
        <taxon>Fungi</taxon>
        <taxon>Dikarya</taxon>
        <taxon>Ascomycota</taxon>
        <taxon>Pezizomycotina</taxon>
        <taxon>Sordariomycetes</taxon>
        <taxon>Xylariomycetidae</taxon>
        <taxon>Xylariales</taxon>
        <taxon>Xylariales incertae sedis</taxon>
        <taxon>Monosporascus</taxon>
    </lineage>
</organism>
<feature type="region of interest" description="Disordered" evidence="1">
    <location>
        <begin position="1"/>
        <end position="77"/>
    </location>
</feature>
<sequence length="90" mass="10032">MDVSDQAGHRLKSFVVHRHPATATQNPSAACSNPKTSEKNVYEFDLAPRPSRRVLGGENDQRGPPGEYRSADNRKDRAGYVFKDVHVKLV</sequence>
<name>A0ABY0H577_9PEZI</name>